<dbReference type="EMBL" id="CM023481">
    <property type="protein sequence ID" value="KAH6944162.1"/>
    <property type="molecule type" value="Genomic_DNA"/>
</dbReference>
<name>A0ACB7T9J6_HYAAI</name>
<protein>
    <submittedName>
        <fullName evidence="1">Uncharacterized protein</fullName>
    </submittedName>
</protein>
<comment type="caution">
    <text evidence="1">The sequence shown here is derived from an EMBL/GenBank/DDBJ whole genome shotgun (WGS) entry which is preliminary data.</text>
</comment>
<evidence type="ECO:0000313" key="1">
    <source>
        <dbReference type="EMBL" id="KAH6944162.1"/>
    </source>
</evidence>
<sequence>MEGELTDEDLLRPVSSTVQLVLAAKRAGTTVTTLRRSGPSRASGIARPSWLAAACTTVPAPVPQVGSLRTLRPPASGLPRANAAVGRIQTVRAVFPPAAFTAVASTPQTLLSPADRRSAGLPPLSRPLRHPFRVRSTILVRSTAAAVSQACHTAHTTPRSYAGAASSKPPGAWLPVDSPPTDRAATATAPASIAVRSADLVTKLSRACG</sequence>
<accession>A0ACB7T9J6</accession>
<proteinExistence type="predicted"/>
<evidence type="ECO:0000313" key="2">
    <source>
        <dbReference type="Proteomes" id="UP000821845"/>
    </source>
</evidence>
<dbReference type="Proteomes" id="UP000821845">
    <property type="component" value="Chromosome 1"/>
</dbReference>
<keyword evidence="2" id="KW-1185">Reference proteome</keyword>
<gene>
    <name evidence="1" type="ORF">HPB50_002118</name>
</gene>
<reference evidence="1" key="1">
    <citation type="submission" date="2020-05" db="EMBL/GenBank/DDBJ databases">
        <title>Large-scale comparative analyses of tick genomes elucidate their genetic diversity and vector capacities.</title>
        <authorList>
            <person name="Jia N."/>
            <person name="Wang J."/>
            <person name="Shi W."/>
            <person name="Du L."/>
            <person name="Sun Y."/>
            <person name="Zhan W."/>
            <person name="Jiang J."/>
            <person name="Wang Q."/>
            <person name="Zhang B."/>
            <person name="Ji P."/>
            <person name="Sakyi L.B."/>
            <person name="Cui X."/>
            <person name="Yuan T."/>
            <person name="Jiang B."/>
            <person name="Yang W."/>
            <person name="Lam T.T.-Y."/>
            <person name="Chang Q."/>
            <person name="Ding S."/>
            <person name="Wang X."/>
            <person name="Zhu J."/>
            <person name="Ruan X."/>
            <person name="Zhao L."/>
            <person name="Wei J."/>
            <person name="Que T."/>
            <person name="Du C."/>
            <person name="Cheng J."/>
            <person name="Dai P."/>
            <person name="Han X."/>
            <person name="Huang E."/>
            <person name="Gao Y."/>
            <person name="Liu J."/>
            <person name="Shao H."/>
            <person name="Ye R."/>
            <person name="Li L."/>
            <person name="Wei W."/>
            <person name="Wang X."/>
            <person name="Wang C."/>
            <person name="Yang T."/>
            <person name="Huo Q."/>
            <person name="Li W."/>
            <person name="Guo W."/>
            <person name="Chen H."/>
            <person name="Zhou L."/>
            <person name="Ni X."/>
            <person name="Tian J."/>
            <person name="Zhou Y."/>
            <person name="Sheng Y."/>
            <person name="Liu T."/>
            <person name="Pan Y."/>
            <person name="Xia L."/>
            <person name="Li J."/>
            <person name="Zhao F."/>
            <person name="Cao W."/>
        </authorList>
    </citation>
    <scope>NUCLEOTIDE SEQUENCE</scope>
    <source>
        <strain evidence="1">Hyas-2018</strain>
    </source>
</reference>
<organism evidence="1 2">
    <name type="scientific">Hyalomma asiaticum</name>
    <name type="common">Tick</name>
    <dbReference type="NCBI Taxonomy" id="266040"/>
    <lineage>
        <taxon>Eukaryota</taxon>
        <taxon>Metazoa</taxon>
        <taxon>Ecdysozoa</taxon>
        <taxon>Arthropoda</taxon>
        <taxon>Chelicerata</taxon>
        <taxon>Arachnida</taxon>
        <taxon>Acari</taxon>
        <taxon>Parasitiformes</taxon>
        <taxon>Ixodida</taxon>
        <taxon>Ixodoidea</taxon>
        <taxon>Ixodidae</taxon>
        <taxon>Hyalomminae</taxon>
        <taxon>Hyalomma</taxon>
    </lineage>
</organism>